<dbReference type="InterPro" id="IPR003307">
    <property type="entry name" value="W2_domain"/>
</dbReference>
<feature type="domain" description="W2" evidence="8">
    <location>
        <begin position="478"/>
        <end position="651"/>
    </location>
</feature>
<comment type="similarity">
    <text evidence="2">Belongs to the eIF-2B gamma/epsilon subunits family.</text>
</comment>
<dbReference type="KEGG" id="btab:109033853"/>
<gene>
    <name evidence="9" type="ORF">BEMITA_LOCUS9789</name>
</gene>
<dbReference type="AlphaFoldDB" id="A0A9P0F7I2"/>
<dbReference type="InterPro" id="IPR051956">
    <property type="entry name" value="eIF2B_epsilon"/>
</dbReference>
<dbReference type="SUPFAM" id="SSF53448">
    <property type="entry name" value="Nucleotide-diphospho-sugar transferases"/>
    <property type="match status" value="1"/>
</dbReference>
<dbReference type="GO" id="GO:0005085">
    <property type="term" value="F:guanyl-nucleotide exchange factor activity"/>
    <property type="evidence" value="ECO:0007669"/>
    <property type="project" value="InterPro"/>
</dbReference>
<dbReference type="Proteomes" id="UP001152759">
    <property type="component" value="Chromosome 6"/>
</dbReference>
<dbReference type="CDD" id="cd11558">
    <property type="entry name" value="W2_eIF2B_epsilon"/>
    <property type="match status" value="1"/>
</dbReference>
<keyword evidence="3" id="KW-0963">Cytoplasm</keyword>
<dbReference type="SUPFAM" id="SSF48371">
    <property type="entry name" value="ARM repeat"/>
    <property type="match status" value="1"/>
</dbReference>
<dbReference type="PANTHER" id="PTHR45887">
    <property type="entry name" value="TRANSLATION INITIATION FACTOR EIF-2B SUBUNIT EPSILON"/>
    <property type="match status" value="1"/>
</dbReference>
<dbReference type="SMART" id="SM00515">
    <property type="entry name" value="eIF5C"/>
    <property type="match status" value="1"/>
</dbReference>
<keyword evidence="10" id="KW-1185">Reference proteome</keyword>
<evidence type="ECO:0000256" key="2">
    <source>
        <dbReference type="ARBA" id="ARBA00007878"/>
    </source>
</evidence>
<sequence>MSGDLMKATTVAVVITDTFNKNFAPVCSDIAPCLMPLVNRPLLDYTLESLSFAGIQEVILFCSTFADQIKQHVKNKSWPGLSISTVISEGCYSLGNAMRDLDAKGIIKSDFLLFTGAAVSNVKFQKILNKHKYIQSVDKGAVMTLILKEAGKRRKTNAENVILAIDSKTGRVLCQDKSTTKRFNIPLEIVLQYPSIDIRNDLLDTNICVCSAAVPPLFSDNFDFQTLDDFVRGLLINEEILASSVYSHVLLGDEYTACVNSWSSYQQVSADVINRWVHPQVPDNNVQAPYTYRRNNIYLQQNISLSKDCKLLQDTIIGAGSQIGNNTVIKNSVIGCQCKIGSNVTIKNSFLFDGCIVKDNCTISYAVLGSVSQVGESSSVLDGCILGPHVVLDSKTCVKSMLLQASESKDKVGSQAYIYENKDADDSDSDYEEDSPNEEYLGLCLSDDDNEEKDGVAGSESDTSLSDDEDHHAQTPLPDDTNLFYSEVVDSLVRGFEDKLLCDNLILEINSSRYAYNVSVGEVNFHVVRALLTLPENEDLEKLENVQKLGKYLQQLKSRLIYFLPILKNYVRNEDAQADCLQAIEEVASSNELFGKVAVKVFVFLYEKDILAEEEIMKWYHNLSDESESLKKQLMPFIKWMQEAEEESDSDSE</sequence>
<dbReference type="InterPro" id="IPR044123">
    <property type="entry name" value="W2_eIF2B_epsilon"/>
</dbReference>
<dbReference type="GO" id="GO:0003743">
    <property type="term" value="F:translation initiation factor activity"/>
    <property type="evidence" value="ECO:0007669"/>
    <property type="project" value="TreeGrafter"/>
</dbReference>
<evidence type="ECO:0000256" key="1">
    <source>
        <dbReference type="ARBA" id="ARBA00004514"/>
    </source>
</evidence>
<dbReference type="Gene3D" id="2.160.10.10">
    <property type="entry name" value="Hexapeptide repeat proteins"/>
    <property type="match status" value="1"/>
</dbReference>
<dbReference type="PROSITE" id="PS51363">
    <property type="entry name" value="W2"/>
    <property type="match status" value="1"/>
</dbReference>
<dbReference type="Pfam" id="PF25084">
    <property type="entry name" value="LbH_EIF2B"/>
    <property type="match status" value="1"/>
</dbReference>
<dbReference type="GO" id="GO:0005829">
    <property type="term" value="C:cytosol"/>
    <property type="evidence" value="ECO:0007669"/>
    <property type="project" value="UniProtKB-SubCell"/>
</dbReference>
<reference evidence="9" key="1">
    <citation type="submission" date="2021-12" db="EMBL/GenBank/DDBJ databases">
        <authorList>
            <person name="King R."/>
        </authorList>
    </citation>
    <scope>NUCLEOTIDE SEQUENCE</scope>
</reference>
<comment type="subcellular location">
    <subcellularLocation>
        <location evidence="1">Cytoplasm</location>
        <location evidence="1">Cytosol</location>
    </subcellularLocation>
</comment>
<evidence type="ECO:0000259" key="8">
    <source>
        <dbReference type="PROSITE" id="PS51363"/>
    </source>
</evidence>
<evidence type="ECO:0000256" key="5">
    <source>
        <dbReference type="ARBA" id="ARBA00044345"/>
    </source>
</evidence>
<dbReference type="GO" id="GO:0031369">
    <property type="term" value="F:translation initiation factor binding"/>
    <property type="evidence" value="ECO:0007669"/>
    <property type="project" value="InterPro"/>
</dbReference>
<dbReference type="PANTHER" id="PTHR45887:SF1">
    <property type="entry name" value="TRANSLATION INITIATION FACTOR EIF-2B SUBUNIT EPSILON"/>
    <property type="match status" value="1"/>
</dbReference>
<evidence type="ECO:0000256" key="7">
    <source>
        <dbReference type="SAM" id="MobiDB-lite"/>
    </source>
</evidence>
<feature type="compositionally biased region" description="Acidic residues" evidence="7">
    <location>
        <begin position="423"/>
        <end position="437"/>
    </location>
</feature>
<proteinExistence type="inferred from homology"/>
<accession>A0A9P0F7I2</accession>
<dbReference type="InterPro" id="IPR016024">
    <property type="entry name" value="ARM-type_fold"/>
</dbReference>
<evidence type="ECO:0000256" key="3">
    <source>
        <dbReference type="ARBA" id="ARBA00022490"/>
    </source>
</evidence>
<evidence type="ECO:0000256" key="4">
    <source>
        <dbReference type="ARBA" id="ARBA00044144"/>
    </source>
</evidence>
<dbReference type="Gene3D" id="3.90.550.10">
    <property type="entry name" value="Spore Coat Polysaccharide Biosynthesis Protein SpsA, Chain A"/>
    <property type="match status" value="1"/>
</dbReference>
<evidence type="ECO:0000313" key="10">
    <source>
        <dbReference type="Proteomes" id="UP001152759"/>
    </source>
</evidence>
<dbReference type="FunFam" id="1.25.40.180:FF:000022">
    <property type="entry name" value="Translation initiation factor eIF-2B epsilon subunit"/>
    <property type="match status" value="1"/>
</dbReference>
<evidence type="ECO:0000313" key="9">
    <source>
        <dbReference type="EMBL" id="CAH0391142.1"/>
    </source>
</evidence>
<dbReference type="EMBL" id="OU963867">
    <property type="protein sequence ID" value="CAH0391142.1"/>
    <property type="molecule type" value="Genomic_DNA"/>
</dbReference>
<dbReference type="InterPro" id="IPR029044">
    <property type="entry name" value="Nucleotide-diphossugar_trans"/>
</dbReference>
<dbReference type="Pfam" id="PF02020">
    <property type="entry name" value="W2"/>
    <property type="match status" value="1"/>
</dbReference>
<comment type="subunit">
    <text evidence="6">Component of the translation initiation factor 2B (eIF2B) complex which is a heterodecamer of two sets of five different subunits: alpha, beta, gamma, delta and epsilon. Subunits alpha, beta and delta comprise a regulatory subcomplex and subunits epsilon and gamma comprise a catalytic subcomplex. Within the complex, the hexameric regulatory complex resides at the center, with the two heterodimeric catalytic subcomplexes bound on opposite sides.</text>
</comment>
<evidence type="ECO:0000256" key="6">
    <source>
        <dbReference type="ARBA" id="ARBA00046432"/>
    </source>
</evidence>
<dbReference type="InterPro" id="IPR056764">
    <property type="entry name" value="LbH_EIF2B3/5"/>
</dbReference>
<feature type="region of interest" description="Disordered" evidence="7">
    <location>
        <begin position="423"/>
        <end position="479"/>
    </location>
</feature>
<protein>
    <recommendedName>
        <fullName evidence="4">Translation initiation factor eIF2B subunit epsilon</fullName>
    </recommendedName>
    <alternativeName>
        <fullName evidence="5">eIF2B GDP-GTP exchange factor subunit epsilon</fullName>
    </alternativeName>
</protein>
<dbReference type="GO" id="GO:0005851">
    <property type="term" value="C:eukaryotic translation initiation factor 2B complex"/>
    <property type="evidence" value="ECO:0007669"/>
    <property type="project" value="TreeGrafter"/>
</dbReference>
<organism evidence="9 10">
    <name type="scientific">Bemisia tabaci</name>
    <name type="common">Sweetpotato whitefly</name>
    <name type="synonym">Aleurodes tabaci</name>
    <dbReference type="NCBI Taxonomy" id="7038"/>
    <lineage>
        <taxon>Eukaryota</taxon>
        <taxon>Metazoa</taxon>
        <taxon>Ecdysozoa</taxon>
        <taxon>Arthropoda</taxon>
        <taxon>Hexapoda</taxon>
        <taxon>Insecta</taxon>
        <taxon>Pterygota</taxon>
        <taxon>Neoptera</taxon>
        <taxon>Paraneoptera</taxon>
        <taxon>Hemiptera</taxon>
        <taxon>Sternorrhyncha</taxon>
        <taxon>Aleyrodoidea</taxon>
        <taxon>Aleyrodidae</taxon>
        <taxon>Aleyrodinae</taxon>
        <taxon>Bemisia</taxon>
    </lineage>
</organism>
<name>A0A9P0F7I2_BEMTA</name>
<dbReference type="Gene3D" id="1.25.40.180">
    <property type="match status" value="1"/>
</dbReference>
<dbReference type="CDD" id="cd04197">
    <property type="entry name" value="eIF-2B_epsilon_N"/>
    <property type="match status" value="1"/>
</dbReference>
<dbReference type="InterPro" id="IPR035543">
    <property type="entry name" value="eIF-2B_epsilon_N"/>
</dbReference>